<name>A0A395M539_9HYPO</name>
<protein>
    <submittedName>
        <fullName evidence="1">Uncharacterized protein</fullName>
    </submittedName>
</protein>
<dbReference type="EMBL" id="PXXK01000709">
    <property type="protein sequence ID" value="RFN42602.1"/>
    <property type="molecule type" value="Genomic_DNA"/>
</dbReference>
<organism evidence="1 2">
    <name type="scientific">Fusarium flagelliforme</name>
    <dbReference type="NCBI Taxonomy" id="2675880"/>
    <lineage>
        <taxon>Eukaryota</taxon>
        <taxon>Fungi</taxon>
        <taxon>Dikarya</taxon>
        <taxon>Ascomycota</taxon>
        <taxon>Pezizomycotina</taxon>
        <taxon>Sordariomycetes</taxon>
        <taxon>Hypocreomycetidae</taxon>
        <taxon>Hypocreales</taxon>
        <taxon>Nectriaceae</taxon>
        <taxon>Fusarium</taxon>
        <taxon>Fusarium incarnatum-equiseti species complex</taxon>
    </lineage>
</organism>
<dbReference type="Gene3D" id="3.80.10.10">
    <property type="entry name" value="Ribonuclease Inhibitor"/>
    <property type="match status" value="1"/>
</dbReference>
<comment type="caution">
    <text evidence="1">The sequence shown here is derived from an EMBL/GenBank/DDBJ whole genome shotgun (WGS) entry which is preliminary data.</text>
</comment>
<accession>A0A395M539</accession>
<sequence length="446" mass="50371">MSDPKVFFPNELYRMIVQRVADLNYGPRQDTLLALAQSFEPLSGLAEEQLYTHPRDLDSTAKQQQFLQAITARSARGTFTQSLRLLWDPSGANSQLLLDIIHGCPNVKFLLIQRGNDINDSTPLPLHCIRSFSMMLDACQHVTSFHFSTILEWTNLFEEEVVGPKHSRMLTDHISAQPHTVRLLGQIETLALSGQSDWVMEGFLPHLTSNLTSLFLSQDCSMGDSPTPFVTLSRQSPRLKSLEFRQTLDTSNDLEAACQAWGNTLEILKISSIADMREWVPQIMQSMKALKILHLGPGCSLSTLSVRAIAISKSPLVEISLGDILPESGDSFEASDETNRAVKELVDAHSSRLQHLELRCADVGRDVLQNCKKASQLHTLDLTVRDPPEPWEVDDLLDACVRLDNFPSWFKRVSVRRSEWDLRLKIRNEVENKWLEQEPAIYRLGT</sequence>
<dbReference type="InterPro" id="IPR032675">
    <property type="entry name" value="LRR_dom_sf"/>
</dbReference>
<evidence type="ECO:0000313" key="1">
    <source>
        <dbReference type="EMBL" id="RFN42602.1"/>
    </source>
</evidence>
<dbReference type="Proteomes" id="UP000265631">
    <property type="component" value="Unassembled WGS sequence"/>
</dbReference>
<evidence type="ECO:0000313" key="2">
    <source>
        <dbReference type="Proteomes" id="UP000265631"/>
    </source>
</evidence>
<gene>
    <name evidence="1" type="ORF">FIE12Z_12765</name>
</gene>
<dbReference type="SUPFAM" id="SSF52047">
    <property type="entry name" value="RNI-like"/>
    <property type="match status" value="1"/>
</dbReference>
<dbReference type="AlphaFoldDB" id="A0A395M539"/>
<proteinExistence type="predicted"/>
<reference evidence="1 2" key="1">
    <citation type="journal article" date="2018" name="PLoS Pathog.">
        <title>Evolution of structural diversity of trichothecenes, a family of toxins produced by plant pathogenic and entomopathogenic fungi.</title>
        <authorList>
            <person name="Proctor R.H."/>
            <person name="McCormick S.P."/>
            <person name="Kim H.S."/>
            <person name="Cardoza R.E."/>
            <person name="Stanley A.M."/>
            <person name="Lindo L."/>
            <person name="Kelly A."/>
            <person name="Brown D.W."/>
            <person name="Lee T."/>
            <person name="Vaughan M.M."/>
            <person name="Alexander N.J."/>
            <person name="Busman M."/>
            <person name="Gutierrez S."/>
        </authorList>
    </citation>
    <scope>NUCLEOTIDE SEQUENCE [LARGE SCALE GENOMIC DNA]</scope>
    <source>
        <strain evidence="1 2">NRRL 13405</strain>
    </source>
</reference>
<keyword evidence="2" id="KW-1185">Reference proteome</keyword>